<dbReference type="Gene3D" id="1.20.1250.20">
    <property type="entry name" value="MFS general substrate transporter like domains"/>
    <property type="match status" value="2"/>
</dbReference>
<evidence type="ECO:0000256" key="4">
    <source>
        <dbReference type="ARBA" id="ARBA00023136"/>
    </source>
</evidence>
<evidence type="ECO:0000256" key="1">
    <source>
        <dbReference type="ARBA" id="ARBA00004141"/>
    </source>
</evidence>
<dbReference type="Pfam" id="PF07690">
    <property type="entry name" value="MFS_1"/>
    <property type="match status" value="1"/>
</dbReference>
<feature type="transmembrane region" description="Helical" evidence="5">
    <location>
        <begin position="272"/>
        <end position="290"/>
    </location>
</feature>
<feature type="transmembrane region" description="Helical" evidence="5">
    <location>
        <begin position="357"/>
        <end position="375"/>
    </location>
</feature>
<sequence>MNFTASLRSSRIATMALFFCSGFVFASWGVHIPTIKDKFALGEGALSIAMLSVALGAVLAMRRIGSLSAQLGSARTSLYSGLLLAVSAGLILVMPDYTLLVIWLLLFGAANAALDVAMNSQAAIVENLYARPIMSSMHGLFSLGGFAGALLGAIWFGLGAGVTSHMLLVAVITAISCVLARPALRTDPPHESHESASDKRQVGRHLRRLGMLAFLGLVAEGAMYDWSAVYMRDHAHASAAWVNAGYAAFSAGMAGGRFAGDAIRGALGSVRILQWSAGLCVAGIALALLLPLPLPAAIGCGLIGLGASNMMPVLFAASANAKGIPPSEAIAAMARIAYMGLLCGPVLIGLLAQATGLPFALCIVGVSAAMVGMRARGALRDLEEA</sequence>
<feature type="transmembrane region" description="Helical" evidence="5">
    <location>
        <begin position="238"/>
        <end position="260"/>
    </location>
</feature>
<feature type="transmembrane region" description="Helical" evidence="5">
    <location>
        <begin position="139"/>
        <end position="158"/>
    </location>
</feature>
<organism evidence="6 7">
    <name type="scientific">Uliginosibacterium silvisoli</name>
    <dbReference type="NCBI Taxonomy" id="3114758"/>
    <lineage>
        <taxon>Bacteria</taxon>
        <taxon>Pseudomonadati</taxon>
        <taxon>Pseudomonadota</taxon>
        <taxon>Betaproteobacteria</taxon>
        <taxon>Rhodocyclales</taxon>
        <taxon>Zoogloeaceae</taxon>
        <taxon>Uliginosibacterium</taxon>
    </lineage>
</organism>
<dbReference type="Proteomes" id="UP001331561">
    <property type="component" value="Unassembled WGS sequence"/>
</dbReference>
<keyword evidence="7" id="KW-1185">Reference proteome</keyword>
<feature type="transmembrane region" description="Helical" evidence="5">
    <location>
        <begin position="296"/>
        <end position="317"/>
    </location>
</feature>
<feature type="transmembrane region" description="Helical" evidence="5">
    <location>
        <begin position="329"/>
        <end position="351"/>
    </location>
</feature>
<dbReference type="RefSeq" id="WP_327597523.1">
    <property type="nucleotide sequence ID" value="NZ_JAYXHS010000001.1"/>
</dbReference>
<comment type="subcellular location">
    <subcellularLocation>
        <location evidence="1">Membrane</location>
        <topology evidence="1">Multi-pass membrane protein</topology>
    </subcellularLocation>
</comment>
<keyword evidence="4 5" id="KW-0472">Membrane</keyword>
<evidence type="ECO:0000256" key="5">
    <source>
        <dbReference type="SAM" id="Phobius"/>
    </source>
</evidence>
<feature type="transmembrane region" description="Helical" evidence="5">
    <location>
        <begin position="205"/>
        <end position="226"/>
    </location>
</feature>
<dbReference type="SUPFAM" id="SSF103473">
    <property type="entry name" value="MFS general substrate transporter"/>
    <property type="match status" value="1"/>
</dbReference>
<feature type="transmembrane region" description="Helical" evidence="5">
    <location>
        <begin position="76"/>
        <end position="94"/>
    </location>
</feature>
<comment type="caution">
    <text evidence="6">The sequence shown here is derived from an EMBL/GenBank/DDBJ whole genome shotgun (WGS) entry which is preliminary data.</text>
</comment>
<dbReference type="EMBL" id="JAYXHS010000001">
    <property type="protein sequence ID" value="MEC5384548.1"/>
    <property type="molecule type" value="Genomic_DNA"/>
</dbReference>
<evidence type="ECO:0000313" key="6">
    <source>
        <dbReference type="EMBL" id="MEC5384548.1"/>
    </source>
</evidence>
<keyword evidence="3 5" id="KW-1133">Transmembrane helix</keyword>
<feature type="transmembrane region" description="Helical" evidence="5">
    <location>
        <begin position="100"/>
        <end position="118"/>
    </location>
</feature>
<reference evidence="6 7" key="1">
    <citation type="submission" date="2024-01" db="EMBL/GenBank/DDBJ databases">
        <title>Uliginosibacterium soil sp. nov.</title>
        <authorList>
            <person name="Lv Y."/>
        </authorList>
    </citation>
    <scope>NUCLEOTIDE SEQUENCE [LARGE SCALE GENOMIC DNA]</scope>
    <source>
        <strain evidence="6 7">H3</strain>
    </source>
</reference>
<dbReference type="PANTHER" id="PTHR23514">
    <property type="entry name" value="BYPASS OF STOP CODON PROTEIN 6"/>
    <property type="match status" value="1"/>
</dbReference>
<feature type="transmembrane region" description="Helical" evidence="5">
    <location>
        <begin position="12"/>
        <end position="32"/>
    </location>
</feature>
<name>A0ABU6JYI3_9RHOO</name>
<gene>
    <name evidence="6" type="ORF">VVD49_02380</name>
</gene>
<protein>
    <submittedName>
        <fullName evidence="6">MFS transporter</fullName>
    </submittedName>
</protein>
<dbReference type="PANTHER" id="PTHR23514:SF13">
    <property type="entry name" value="INNER MEMBRANE PROTEIN YBJJ"/>
    <property type="match status" value="1"/>
</dbReference>
<evidence type="ECO:0000256" key="3">
    <source>
        <dbReference type="ARBA" id="ARBA00022989"/>
    </source>
</evidence>
<dbReference type="InterPro" id="IPR036259">
    <property type="entry name" value="MFS_trans_sf"/>
</dbReference>
<accession>A0ABU6JYI3</accession>
<dbReference type="CDD" id="cd17393">
    <property type="entry name" value="MFS_MosC_like"/>
    <property type="match status" value="1"/>
</dbReference>
<evidence type="ECO:0000313" key="7">
    <source>
        <dbReference type="Proteomes" id="UP001331561"/>
    </source>
</evidence>
<proteinExistence type="predicted"/>
<dbReference type="InterPro" id="IPR051788">
    <property type="entry name" value="MFS_Transporter"/>
</dbReference>
<evidence type="ECO:0000256" key="2">
    <source>
        <dbReference type="ARBA" id="ARBA00022692"/>
    </source>
</evidence>
<keyword evidence="2 5" id="KW-0812">Transmembrane</keyword>
<feature type="transmembrane region" description="Helical" evidence="5">
    <location>
        <begin position="44"/>
        <end position="64"/>
    </location>
</feature>
<dbReference type="InterPro" id="IPR011701">
    <property type="entry name" value="MFS"/>
</dbReference>